<dbReference type="AlphaFoldDB" id="K2AFJ5"/>
<dbReference type="SUPFAM" id="SSF56300">
    <property type="entry name" value="Metallo-dependent phosphatases"/>
    <property type="match status" value="1"/>
</dbReference>
<sequence length="397" mass="48224">MTRRFPENNDGMSMQFVLTDPFSDITKKPKDKINKLLENNEARRNVGLVEINNVLRPTEVMAVWDLHWNINALYWNLSALWVISKNSNWIWWNTQLVFLWDIIGDRHASWFEILTKINELNKQAEASWWAINIVAWNHDNMVISFLLWRDLPGWRTYVDYWIKAKWIEELIEFVNEDEKEMQLKQLNNIYSRTNSSYNPPNKLDRTKILTNMKNSEKWRELLEIICNMKVVEQIDDILFVHTDIMPGMIELILKYWVDKINQIFQDWLKKVLLKWYNPQKLEEFWEILDIFLDTDNRYLFLSDSYLSWGLFANVAIEQIKEKLKNGLEALKQKWINIILHWHSYYWNFSITEGWIIIRSLDRFAYKKTDNDEVKSIGIVHKNWNIEYWEEKKSLNWF</sequence>
<dbReference type="PANTHER" id="PTHR46546">
    <property type="entry name" value="SHEWANELLA-LIKE PROTEIN PHOSPHATASE 1"/>
    <property type="match status" value="1"/>
</dbReference>
<dbReference type="InterPro" id="IPR029052">
    <property type="entry name" value="Metallo-depent_PP-like"/>
</dbReference>
<proteinExistence type="predicted"/>
<comment type="caution">
    <text evidence="1">The sequence shown here is derived from an EMBL/GenBank/DDBJ whole genome shotgun (WGS) entry which is preliminary data.</text>
</comment>
<evidence type="ECO:0000313" key="1">
    <source>
        <dbReference type="EMBL" id="EKD66770.1"/>
    </source>
</evidence>
<organism evidence="1">
    <name type="scientific">uncultured bacterium</name>
    <name type="common">gcode 4</name>
    <dbReference type="NCBI Taxonomy" id="1234023"/>
    <lineage>
        <taxon>Bacteria</taxon>
        <taxon>environmental samples</taxon>
    </lineage>
</organism>
<gene>
    <name evidence="1" type="ORF">ACD_49C00013G0012</name>
</gene>
<dbReference type="PANTHER" id="PTHR46546:SF4">
    <property type="entry name" value="SHEWANELLA-LIKE PROTEIN PHOSPHATASE 1"/>
    <property type="match status" value="1"/>
</dbReference>
<dbReference type="EMBL" id="AMFJ01021599">
    <property type="protein sequence ID" value="EKD66770.1"/>
    <property type="molecule type" value="Genomic_DNA"/>
</dbReference>
<protein>
    <submittedName>
        <fullName evidence="1">Uncharacterized protein</fullName>
    </submittedName>
</protein>
<reference evidence="1" key="1">
    <citation type="journal article" date="2012" name="Science">
        <title>Fermentation, hydrogen, and sulfur metabolism in multiple uncultivated bacterial phyla.</title>
        <authorList>
            <person name="Wrighton K.C."/>
            <person name="Thomas B.C."/>
            <person name="Sharon I."/>
            <person name="Miller C.S."/>
            <person name="Castelle C.J."/>
            <person name="VerBerkmoes N.C."/>
            <person name="Wilkins M.J."/>
            <person name="Hettich R.L."/>
            <person name="Lipton M.S."/>
            <person name="Williams K.H."/>
            <person name="Long P.E."/>
            <person name="Banfield J.F."/>
        </authorList>
    </citation>
    <scope>NUCLEOTIDE SEQUENCE [LARGE SCALE GENOMIC DNA]</scope>
</reference>
<dbReference type="Gene3D" id="3.60.21.10">
    <property type="match status" value="1"/>
</dbReference>
<accession>K2AFJ5</accession>
<name>K2AFJ5_9BACT</name>